<dbReference type="Proteomes" id="UP000019030">
    <property type="component" value="Chromosome"/>
</dbReference>
<proteinExistence type="predicted"/>
<dbReference type="RefSeq" id="WP_024910413.1">
    <property type="nucleotide sequence ID" value="NZ_CP007044.2"/>
</dbReference>
<evidence type="ECO:0000313" key="1">
    <source>
        <dbReference type="EMBL" id="AHG22899.1"/>
    </source>
</evidence>
<gene>
    <name evidence="1" type="ORF">Z042_17800</name>
</gene>
<evidence type="ECO:0000313" key="2">
    <source>
        <dbReference type="Proteomes" id="UP000019030"/>
    </source>
</evidence>
<sequence>MKYFFNARLDNTRYRLAEGFLLCFGTPLVRPKITCQAMAGREQRTVGRLSVAPVAPHAEWDQKPPVAEAINRGQ</sequence>
<protein>
    <submittedName>
        <fullName evidence="1">Uncharacterized protein</fullName>
    </submittedName>
</protein>
<dbReference type="STRING" id="1441930.Z042_17800"/>
<organism evidence="1 2">
    <name type="scientific">Chania multitudinisentens RB-25</name>
    <dbReference type="NCBI Taxonomy" id="1441930"/>
    <lineage>
        <taxon>Bacteria</taxon>
        <taxon>Pseudomonadati</taxon>
        <taxon>Pseudomonadota</taxon>
        <taxon>Gammaproteobacteria</taxon>
        <taxon>Enterobacterales</taxon>
        <taxon>Yersiniaceae</taxon>
        <taxon>Chania</taxon>
    </lineage>
</organism>
<dbReference type="KEGG" id="sfo:Z042_17800"/>
<dbReference type="HOGENOM" id="CLU_2685792_0_0_6"/>
<dbReference type="OrthoDB" id="9813763at2"/>
<dbReference type="EMBL" id="CP007044">
    <property type="protein sequence ID" value="AHG22899.1"/>
    <property type="molecule type" value="Genomic_DNA"/>
</dbReference>
<keyword evidence="2" id="KW-1185">Reference proteome</keyword>
<reference evidence="1 2" key="1">
    <citation type="submission" date="2014-01" db="EMBL/GenBank/DDBJ databases">
        <title>Isolation of Serratia multitudinisentens RB-25 from Ex-Landfill site.</title>
        <authorList>
            <person name="Robson E.H.J."/>
        </authorList>
    </citation>
    <scope>NUCLEOTIDE SEQUENCE [LARGE SCALE GENOMIC DNA]</scope>
    <source>
        <strain evidence="1 2">RB-25</strain>
    </source>
</reference>
<dbReference type="PATRIC" id="fig|1441930.4.peg.3514"/>
<name>W0LKH5_9GAMM</name>
<dbReference type="AlphaFoldDB" id="W0LKH5"/>
<accession>W0LKH5</accession>
<reference evidence="1 2" key="2">
    <citation type="submission" date="2015-03" db="EMBL/GenBank/DDBJ databases">
        <authorList>
            <person name="Chan K.-G."/>
        </authorList>
    </citation>
    <scope>NUCLEOTIDE SEQUENCE [LARGE SCALE GENOMIC DNA]</scope>
    <source>
        <strain evidence="1 2">RB-25</strain>
    </source>
</reference>